<evidence type="ECO:0000313" key="4">
    <source>
        <dbReference type="Proteomes" id="UP000607197"/>
    </source>
</evidence>
<dbReference type="Pfam" id="PF26492">
    <property type="entry name" value="DUF8160"/>
    <property type="match status" value="1"/>
</dbReference>
<dbReference type="Proteomes" id="UP000607197">
    <property type="component" value="Unassembled WGS sequence"/>
</dbReference>
<dbReference type="AlphaFoldDB" id="A0A830FPH8"/>
<feature type="domain" description="DUF8160" evidence="2">
    <location>
        <begin position="6"/>
        <end position="108"/>
    </location>
</feature>
<organism evidence="3 4">
    <name type="scientific">Halocalculus aciditolerans</name>
    <dbReference type="NCBI Taxonomy" id="1383812"/>
    <lineage>
        <taxon>Archaea</taxon>
        <taxon>Methanobacteriati</taxon>
        <taxon>Methanobacteriota</taxon>
        <taxon>Stenosarchaea group</taxon>
        <taxon>Halobacteria</taxon>
        <taxon>Halobacteriales</taxon>
        <taxon>Halobacteriaceae</taxon>
        <taxon>Halocalculus</taxon>
    </lineage>
</organism>
<name>A0A830FPH8_9EURY</name>
<sequence>MSDRNTRSDRLSKRFQQKDDDADAETESEASRAEEESESKSEPESASEADEQVSVKERPSVLMYLPDDVRTELDIRFDELNARHKREHGEPLEKNRDYYPAVVQSGLTGDDLEDILGL</sequence>
<evidence type="ECO:0000259" key="2">
    <source>
        <dbReference type="Pfam" id="PF26492"/>
    </source>
</evidence>
<dbReference type="EMBL" id="BMPG01000003">
    <property type="protein sequence ID" value="GGL67665.1"/>
    <property type="molecule type" value="Genomic_DNA"/>
</dbReference>
<dbReference type="RefSeq" id="WP_229774134.1">
    <property type="nucleotide sequence ID" value="NZ_BMPG01000003.1"/>
</dbReference>
<protein>
    <recommendedName>
        <fullName evidence="2">DUF8160 domain-containing protein</fullName>
    </recommendedName>
</protein>
<gene>
    <name evidence="3" type="ORF">GCM10009039_27030</name>
</gene>
<feature type="compositionally biased region" description="Basic and acidic residues" evidence="1">
    <location>
        <begin position="1"/>
        <end position="19"/>
    </location>
</feature>
<evidence type="ECO:0000313" key="3">
    <source>
        <dbReference type="EMBL" id="GGL67665.1"/>
    </source>
</evidence>
<evidence type="ECO:0000256" key="1">
    <source>
        <dbReference type="SAM" id="MobiDB-lite"/>
    </source>
</evidence>
<keyword evidence="4" id="KW-1185">Reference proteome</keyword>
<proteinExistence type="predicted"/>
<reference evidence="3" key="1">
    <citation type="journal article" date="2014" name="Int. J. Syst. Evol. Microbiol.">
        <title>Complete genome sequence of Corynebacterium casei LMG S-19264T (=DSM 44701T), isolated from a smear-ripened cheese.</title>
        <authorList>
            <consortium name="US DOE Joint Genome Institute (JGI-PGF)"/>
            <person name="Walter F."/>
            <person name="Albersmeier A."/>
            <person name="Kalinowski J."/>
            <person name="Ruckert C."/>
        </authorList>
    </citation>
    <scope>NUCLEOTIDE SEQUENCE</scope>
    <source>
        <strain evidence="3">JCM 19596</strain>
    </source>
</reference>
<dbReference type="InterPro" id="IPR058474">
    <property type="entry name" value="DUF8160"/>
</dbReference>
<accession>A0A830FPH8</accession>
<reference evidence="3" key="2">
    <citation type="submission" date="2020-09" db="EMBL/GenBank/DDBJ databases">
        <authorList>
            <person name="Sun Q."/>
            <person name="Ohkuma M."/>
        </authorList>
    </citation>
    <scope>NUCLEOTIDE SEQUENCE</scope>
    <source>
        <strain evidence="3">JCM 19596</strain>
    </source>
</reference>
<comment type="caution">
    <text evidence="3">The sequence shown here is derived from an EMBL/GenBank/DDBJ whole genome shotgun (WGS) entry which is preliminary data.</text>
</comment>
<feature type="region of interest" description="Disordered" evidence="1">
    <location>
        <begin position="1"/>
        <end position="59"/>
    </location>
</feature>
<feature type="compositionally biased region" description="Basic and acidic residues" evidence="1">
    <location>
        <begin position="29"/>
        <end position="43"/>
    </location>
</feature>